<keyword evidence="1" id="KW-0805">Transcription regulation</keyword>
<dbReference type="InterPro" id="IPR050283">
    <property type="entry name" value="E-box_TF_Regulators"/>
</dbReference>
<comment type="caution">
    <text evidence="7">The sequence shown here is derived from an EMBL/GenBank/DDBJ whole genome shotgun (WGS) entry which is preliminary data.</text>
</comment>
<dbReference type="PANTHER" id="PTHR23349">
    <property type="entry name" value="BASIC HELIX-LOOP-HELIX TRANSCRIPTION FACTOR, TWIST"/>
    <property type="match status" value="1"/>
</dbReference>
<dbReference type="SMART" id="SM00353">
    <property type="entry name" value="HLH"/>
    <property type="match status" value="1"/>
</dbReference>
<evidence type="ECO:0000313" key="7">
    <source>
        <dbReference type="EMBL" id="KAK7109205.1"/>
    </source>
</evidence>
<dbReference type="Pfam" id="PF00010">
    <property type="entry name" value="HLH"/>
    <property type="match status" value="1"/>
</dbReference>
<sequence>MMNDNGYVHHHHSHHHHPLFSGFNFGGFSPLSTSSASSSSCSSSSSFPSPLPYDGEGADHRDVSGKSKRKKRKGQGQVVVQRQAANMRERRRMQCINDAFEGLRTHIPTLPYEKRLSKVDTLRLAIGYIGFLAEMVQNDAQAKENVHNHVPEQPKKVIIHCHRGMSEEDVYGYPPLAGHSLSWTDEKRRGLGPNNTMVAKIWTPEDPRKHKIQTEADCSGLLDSTLDF</sequence>
<organism evidence="7 8">
    <name type="scientific">Littorina saxatilis</name>
    <dbReference type="NCBI Taxonomy" id="31220"/>
    <lineage>
        <taxon>Eukaryota</taxon>
        <taxon>Metazoa</taxon>
        <taxon>Spiralia</taxon>
        <taxon>Lophotrochozoa</taxon>
        <taxon>Mollusca</taxon>
        <taxon>Gastropoda</taxon>
        <taxon>Caenogastropoda</taxon>
        <taxon>Littorinimorpha</taxon>
        <taxon>Littorinoidea</taxon>
        <taxon>Littorinidae</taxon>
        <taxon>Littorina</taxon>
    </lineage>
</organism>
<protein>
    <recommendedName>
        <fullName evidence="6">BHLH domain-containing protein</fullName>
    </recommendedName>
</protein>
<evidence type="ECO:0000256" key="1">
    <source>
        <dbReference type="ARBA" id="ARBA00023015"/>
    </source>
</evidence>
<evidence type="ECO:0000256" key="2">
    <source>
        <dbReference type="ARBA" id="ARBA00023125"/>
    </source>
</evidence>
<dbReference type="InterPro" id="IPR011598">
    <property type="entry name" value="bHLH_dom"/>
</dbReference>
<evidence type="ECO:0000256" key="4">
    <source>
        <dbReference type="ARBA" id="ARBA00023242"/>
    </source>
</evidence>
<dbReference type="PANTHER" id="PTHR23349:SF112">
    <property type="entry name" value="48 RELATED 1, ISOFORM B"/>
    <property type="match status" value="1"/>
</dbReference>
<dbReference type="FunFam" id="4.10.280.10:FF:000035">
    <property type="entry name" value="Pancreas-specific transcription factor 1a"/>
    <property type="match status" value="1"/>
</dbReference>
<dbReference type="Proteomes" id="UP001374579">
    <property type="component" value="Unassembled WGS sequence"/>
</dbReference>
<feature type="compositionally biased region" description="Low complexity" evidence="5">
    <location>
        <begin position="39"/>
        <end position="48"/>
    </location>
</feature>
<dbReference type="GO" id="GO:0046983">
    <property type="term" value="F:protein dimerization activity"/>
    <property type="evidence" value="ECO:0007669"/>
    <property type="project" value="InterPro"/>
</dbReference>
<accession>A0AAN9GJN6</accession>
<keyword evidence="3" id="KW-0804">Transcription</keyword>
<dbReference type="CDD" id="cd11417">
    <property type="entry name" value="bHLH_TS_PTF1A"/>
    <property type="match status" value="1"/>
</dbReference>
<keyword evidence="2" id="KW-0238">DNA-binding</keyword>
<dbReference type="AlphaFoldDB" id="A0AAN9GJN6"/>
<dbReference type="InterPro" id="IPR036638">
    <property type="entry name" value="HLH_DNA-bd_sf"/>
</dbReference>
<evidence type="ECO:0000256" key="5">
    <source>
        <dbReference type="SAM" id="MobiDB-lite"/>
    </source>
</evidence>
<feature type="region of interest" description="Disordered" evidence="5">
    <location>
        <begin position="39"/>
        <end position="80"/>
    </location>
</feature>
<dbReference type="GO" id="GO:0000977">
    <property type="term" value="F:RNA polymerase II transcription regulatory region sequence-specific DNA binding"/>
    <property type="evidence" value="ECO:0007669"/>
    <property type="project" value="TreeGrafter"/>
</dbReference>
<dbReference type="GO" id="GO:0032502">
    <property type="term" value="P:developmental process"/>
    <property type="evidence" value="ECO:0007669"/>
    <property type="project" value="TreeGrafter"/>
</dbReference>
<evidence type="ECO:0000259" key="6">
    <source>
        <dbReference type="PROSITE" id="PS50888"/>
    </source>
</evidence>
<gene>
    <name evidence="7" type="ORF">V1264_013290</name>
</gene>
<dbReference type="EMBL" id="JBAMIC010000003">
    <property type="protein sequence ID" value="KAK7109205.1"/>
    <property type="molecule type" value="Genomic_DNA"/>
</dbReference>
<dbReference type="SUPFAM" id="SSF47459">
    <property type="entry name" value="HLH, helix-loop-helix DNA-binding domain"/>
    <property type="match status" value="1"/>
</dbReference>
<dbReference type="Gene3D" id="4.10.280.10">
    <property type="entry name" value="Helix-loop-helix DNA-binding domain"/>
    <property type="match status" value="1"/>
</dbReference>
<evidence type="ECO:0000256" key="3">
    <source>
        <dbReference type="ARBA" id="ARBA00023163"/>
    </source>
</evidence>
<feature type="domain" description="BHLH" evidence="6">
    <location>
        <begin position="80"/>
        <end position="132"/>
    </location>
</feature>
<dbReference type="GO" id="GO:0000981">
    <property type="term" value="F:DNA-binding transcription factor activity, RNA polymerase II-specific"/>
    <property type="evidence" value="ECO:0007669"/>
    <property type="project" value="TreeGrafter"/>
</dbReference>
<keyword evidence="4" id="KW-0539">Nucleus</keyword>
<proteinExistence type="predicted"/>
<reference evidence="7 8" key="1">
    <citation type="submission" date="2024-02" db="EMBL/GenBank/DDBJ databases">
        <title>Chromosome-scale genome assembly of the rough periwinkle Littorina saxatilis.</title>
        <authorList>
            <person name="De Jode A."/>
            <person name="Faria R."/>
            <person name="Formenti G."/>
            <person name="Sims Y."/>
            <person name="Smith T.P."/>
            <person name="Tracey A."/>
            <person name="Wood J.M.D."/>
            <person name="Zagrodzka Z.B."/>
            <person name="Johannesson K."/>
            <person name="Butlin R.K."/>
            <person name="Leder E.H."/>
        </authorList>
    </citation>
    <scope>NUCLEOTIDE SEQUENCE [LARGE SCALE GENOMIC DNA]</scope>
    <source>
        <strain evidence="7">Snail1</strain>
        <tissue evidence="7">Muscle</tissue>
    </source>
</reference>
<dbReference type="PROSITE" id="PS50888">
    <property type="entry name" value="BHLH"/>
    <property type="match status" value="1"/>
</dbReference>
<name>A0AAN9GJN6_9CAEN</name>
<evidence type="ECO:0000313" key="8">
    <source>
        <dbReference type="Proteomes" id="UP001374579"/>
    </source>
</evidence>
<keyword evidence="8" id="KW-1185">Reference proteome</keyword>